<reference evidence="1" key="1">
    <citation type="submission" date="2021-01" db="EMBL/GenBank/DDBJ databases">
        <authorList>
            <consortium name="Aspergillus luchuensis mut. kawachii IFO 4304 genome sequencing consortium"/>
            <person name="Kazuki M."/>
            <person name="Futagami T."/>
        </authorList>
    </citation>
    <scope>NUCLEOTIDE SEQUENCE</scope>
    <source>
        <strain evidence="1">IFO 4308</strain>
    </source>
</reference>
<proteinExistence type="predicted"/>
<dbReference type="RefSeq" id="XP_041547509.1">
    <property type="nucleotide sequence ID" value="XM_041683227.1"/>
</dbReference>
<protein>
    <submittedName>
        <fullName evidence="1">Uncharacterized protein</fullName>
    </submittedName>
</protein>
<dbReference type="GeneID" id="64965068"/>
<accession>A0A7R8A3K5</accession>
<dbReference type="EMBL" id="AP024431">
    <property type="protein sequence ID" value="BCS03747.1"/>
    <property type="molecule type" value="Genomic_DNA"/>
</dbReference>
<organism evidence="1 2">
    <name type="scientific">Aspergillus kawachii</name>
    <name type="common">White koji mold</name>
    <name type="synonym">Aspergillus awamori var. kawachi</name>
    <dbReference type="NCBI Taxonomy" id="1069201"/>
    <lineage>
        <taxon>Eukaryota</taxon>
        <taxon>Fungi</taxon>
        <taxon>Dikarya</taxon>
        <taxon>Ascomycota</taxon>
        <taxon>Pezizomycotina</taxon>
        <taxon>Eurotiomycetes</taxon>
        <taxon>Eurotiomycetidae</taxon>
        <taxon>Eurotiales</taxon>
        <taxon>Aspergillaceae</taxon>
        <taxon>Aspergillus</taxon>
        <taxon>Aspergillus subgen. Circumdati</taxon>
    </lineage>
</organism>
<keyword evidence="2" id="KW-1185">Reference proteome</keyword>
<name>A0A7R8A3K5_ASPKA</name>
<dbReference type="Proteomes" id="UP000661280">
    <property type="component" value="Chromosome 7"/>
</dbReference>
<dbReference type="AlphaFoldDB" id="A0A7R8A3K5"/>
<gene>
    <name evidence="1" type="ORF">AKAW2_70625S</name>
</gene>
<dbReference type="KEGG" id="aluc:AKAW2_70625S"/>
<sequence>MCIFFSERSTTSALRATTTSLLHVLAAIVPASFLSCIHSSNVFSNFFGQPTTLAGLRLAGAGHPSVPANLVDTEPIHFFLCNTFPCADSVSPSMTVFYFSHTSKGLNPFISSPATTRVSSSPLVS</sequence>
<reference evidence="1" key="2">
    <citation type="submission" date="2021-02" db="EMBL/GenBank/DDBJ databases">
        <title>Aspergillus luchuensis mut. kawachii IFO 4304 genome sequence.</title>
        <authorList>
            <person name="Mori K."/>
            <person name="Kadooka C."/>
            <person name="Goto M."/>
            <person name="Futagami T."/>
        </authorList>
    </citation>
    <scope>NUCLEOTIDE SEQUENCE</scope>
    <source>
        <strain evidence="1">IFO 4308</strain>
    </source>
</reference>
<evidence type="ECO:0000313" key="1">
    <source>
        <dbReference type="EMBL" id="BCS03747.1"/>
    </source>
</evidence>
<evidence type="ECO:0000313" key="2">
    <source>
        <dbReference type="Proteomes" id="UP000661280"/>
    </source>
</evidence>